<evidence type="ECO:0000313" key="2">
    <source>
        <dbReference type="Proteomes" id="UP000240278"/>
    </source>
</evidence>
<accession>A0A2K9VK69</accession>
<evidence type="ECO:0000313" key="1">
    <source>
        <dbReference type="EMBL" id="AUV62748.1"/>
    </source>
</evidence>
<reference evidence="1 2" key="1">
    <citation type="submission" date="2017-06" db="EMBL/GenBank/DDBJ databases">
        <title>The isolation and characterization of 16 novel Shigella-infecting phages from the environment.</title>
        <authorList>
            <person name="Doore S.M."/>
            <person name="Schrad J.R."/>
            <person name="Dover J.A."/>
            <person name="Parent K.N."/>
        </authorList>
    </citation>
    <scope>NUCLEOTIDE SEQUENCE [LARGE SCALE GENOMIC DNA]</scope>
</reference>
<sequence>MTPQSRGVKGIHPPKGGWKDNTFYIVEVAYKPLNMIHKAMFYTGFCDDNGVPAGYNWLMNGGYEDLCSIQEAYYLKAIAELPDEFQIERDKYWKDEDWKDEEC</sequence>
<gene>
    <name evidence="1" type="ORF">Sf14_gp7</name>
</gene>
<name>A0A2K9VK69_9CAUD</name>
<keyword evidence="2" id="KW-1185">Reference proteome</keyword>
<dbReference type="Proteomes" id="UP000240278">
    <property type="component" value="Segment"/>
</dbReference>
<organism evidence="1 2">
    <name type="scientific">Shigella phage Sf14</name>
    <dbReference type="NCBI Taxonomy" id="2024304"/>
    <lineage>
        <taxon>Viruses</taxon>
        <taxon>Duplodnaviria</taxon>
        <taxon>Heunggongvirae</taxon>
        <taxon>Uroviricota</taxon>
        <taxon>Caudoviricetes</taxon>
        <taxon>Andersonviridae</taxon>
        <taxon>Ounavirinae</taxon>
        <taxon>Mooglevirus</taxon>
        <taxon>Mooglevirus Sf14</taxon>
    </lineage>
</organism>
<protein>
    <submittedName>
        <fullName evidence="1">Uncharacterized protein</fullName>
    </submittedName>
</protein>
<proteinExistence type="predicted"/>
<dbReference type="EMBL" id="MF327003">
    <property type="protein sequence ID" value="AUV62748.1"/>
    <property type="molecule type" value="Genomic_DNA"/>
</dbReference>